<evidence type="ECO:0000256" key="2">
    <source>
        <dbReference type="SAM" id="Phobius"/>
    </source>
</evidence>
<dbReference type="InterPro" id="IPR025557">
    <property type="entry name" value="DUF4282"/>
</dbReference>
<evidence type="ECO:0000313" key="4">
    <source>
        <dbReference type="Proteomes" id="UP000297638"/>
    </source>
</evidence>
<organism evidence="3 4">
    <name type="scientific">Glutamicibacter arilaitensis</name>
    <dbReference type="NCBI Taxonomy" id="256701"/>
    <lineage>
        <taxon>Bacteria</taxon>
        <taxon>Bacillati</taxon>
        <taxon>Actinomycetota</taxon>
        <taxon>Actinomycetes</taxon>
        <taxon>Micrococcales</taxon>
        <taxon>Micrococcaceae</taxon>
        <taxon>Glutamicibacter</taxon>
    </lineage>
</organism>
<reference evidence="3 4" key="1">
    <citation type="submission" date="2019-03" db="EMBL/GenBank/DDBJ databases">
        <title>Glutamicibacter sp. LJH19 genome.</title>
        <authorList>
            <person name="Sinai Borker S."/>
            <person name="Kumar R."/>
        </authorList>
    </citation>
    <scope>NUCLEOTIDE SEQUENCE [LARGE SCALE GENOMIC DNA]</scope>
    <source>
        <strain evidence="3 4">LJH19</strain>
    </source>
</reference>
<dbReference type="EMBL" id="SPDS01000002">
    <property type="protein sequence ID" value="TFH55141.1"/>
    <property type="molecule type" value="Genomic_DNA"/>
</dbReference>
<comment type="caution">
    <text evidence="3">The sequence shown here is derived from an EMBL/GenBank/DDBJ whole genome shotgun (WGS) entry which is preliminary data.</text>
</comment>
<gene>
    <name evidence="3" type="ORF">EXY26_14425</name>
</gene>
<accession>A0A4Y8TT64</accession>
<feature type="compositionally biased region" description="Low complexity" evidence="1">
    <location>
        <begin position="115"/>
        <end position="126"/>
    </location>
</feature>
<dbReference type="RefSeq" id="WP_134780933.1">
    <property type="nucleotide sequence ID" value="NZ_SPDS01000002.1"/>
</dbReference>
<keyword evidence="2" id="KW-0472">Membrane</keyword>
<dbReference type="Pfam" id="PF14110">
    <property type="entry name" value="DUF4282"/>
    <property type="match status" value="1"/>
</dbReference>
<protein>
    <submittedName>
        <fullName evidence="3">DUF4282 domain-containing protein</fullName>
    </submittedName>
</protein>
<feature type="transmembrane region" description="Helical" evidence="2">
    <location>
        <begin position="20"/>
        <end position="41"/>
    </location>
</feature>
<keyword evidence="2" id="KW-0812">Transmembrane</keyword>
<evidence type="ECO:0000313" key="3">
    <source>
        <dbReference type="EMBL" id="TFH55141.1"/>
    </source>
</evidence>
<dbReference type="Proteomes" id="UP000297638">
    <property type="component" value="Unassembled WGS sequence"/>
</dbReference>
<sequence>MKSLFDLEFRQFITPSIIKIVYILIMVLLAVGYLGLVITGFMTDAMLGFLMLLIVGPLVSLVYLVLVRASLESLLAQIRTAENTTELVRLAGGIPPADGGYRPHPGNPPAPQQPQDPTANGGNNTPPANPYQK</sequence>
<feature type="compositionally biased region" description="Pro residues" evidence="1">
    <location>
        <begin position="105"/>
        <end position="114"/>
    </location>
</feature>
<feature type="region of interest" description="Disordered" evidence="1">
    <location>
        <begin position="91"/>
        <end position="133"/>
    </location>
</feature>
<dbReference type="AlphaFoldDB" id="A0A4Y8TT64"/>
<evidence type="ECO:0000256" key="1">
    <source>
        <dbReference type="SAM" id="MobiDB-lite"/>
    </source>
</evidence>
<keyword evidence="2" id="KW-1133">Transmembrane helix</keyword>
<feature type="transmembrane region" description="Helical" evidence="2">
    <location>
        <begin position="47"/>
        <end position="67"/>
    </location>
</feature>
<name>A0A4Y8TT64_9MICC</name>
<proteinExistence type="predicted"/>